<evidence type="ECO:0000256" key="7">
    <source>
        <dbReference type="ARBA" id="ARBA00023012"/>
    </source>
</evidence>
<feature type="transmembrane region" description="Helical" evidence="10">
    <location>
        <begin position="223"/>
        <end position="243"/>
    </location>
</feature>
<dbReference type="Gene3D" id="3.30.565.10">
    <property type="entry name" value="Histidine kinase-like ATPase, C-terminal domain"/>
    <property type="match status" value="1"/>
</dbReference>
<dbReference type="Gene3D" id="1.10.287.130">
    <property type="match status" value="1"/>
</dbReference>
<comment type="catalytic activity">
    <reaction evidence="1">
        <text>ATP + protein L-histidine = ADP + protein N-phospho-L-histidine.</text>
        <dbReference type="EC" id="2.7.13.3"/>
    </reaction>
</comment>
<dbReference type="CDD" id="cd17546">
    <property type="entry name" value="REC_hyHK_CKI1_RcsC-like"/>
    <property type="match status" value="1"/>
</dbReference>
<dbReference type="InterPro" id="IPR004358">
    <property type="entry name" value="Sig_transdc_His_kin-like_C"/>
</dbReference>
<dbReference type="Proteomes" id="UP001235849">
    <property type="component" value="Unassembled WGS sequence"/>
</dbReference>
<sequence length="1021" mass="115223">MKYIISKLRSLKFPLQVVLIVPFLVQLVIILGLVQYLTYNTSQASVNDFSHRLLTNTSSVISQEIEDYSLIPPEVSKGDREARNQPVFKFNNLESFQEGVASPINGSELSIFLSELNFSQWGQSSIIKRSGDLMATSTLEPPFIESKDPHTQAIVLALQERFGTLKNIKQAQTFSFKIKDRKEFVQITPYADDYGLDCLIVVSIPESDFAAEIKANQNRTLKLSAIALIIFLGTGTLTSQIIATPIQRLSEESIALAERHWEPSMGKHSAIAEISCLSDSFERTAEQLQNALQESEEKFATIFRTSPDPIAIVNLSDGKLIEANQRQIEFLEHSRDKVIGYTTLDLQLWGNLSDRERFLNILKSEGSVSNLELPIKVKSGAIKTVLVSAELCQIQNETYVLVVTKDITERKQLELSIQASEQKLKRIFNSASGAITYLQVYADRTWKINQVSEGSEIISGYAPHELISDPYLWVSRIDPRDWELIEEQVLTDIFAEKRGVYEYRIYDKSGNTRWISQTHNSTWDEEQQCWNATMIALDISDRKQLELELQQAKEAAESANQAKSTFLANMSHELRTPLNSILGYPQLLINSPTLSQRDREFIKIIENSGEYLLSLINQVLDISKIEAGHIAFEPKTFPLETLLENLEVMFVPKADKKELELKINRQPDVPDLLNTDETKLQQILVNLLNNAIKFTDRGSVTLTIKLPSLDSNHLLFEVSDTGVGIASEEINHLFEAFVQTKSGKNSQEGTGLGLAISQKFVHLLGGELTVESELGKGTTFKFDIPIAQESSVCDLQLTHNNDQVSLAPDQPQYRILVVDDNQMNRQLLVIMLKNWGFEVLEARDGEEAIAQCQAWQPDLIFMDMRMPKLNGEQATQKIRQQMPDGRVVIIAISASAFAENQSKFINLGCNDFIGKPFKQEQILTILEQHLNAQFISTSSCQKSAPVTPASTLEQLQNLPHAWNKNFRQAILEGDIDYMLQLLIELQDYDRGLAKSLEALTDSFQFEELYQLLDRMDGADQI</sequence>
<accession>A0ABT7B939</accession>
<dbReference type="SUPFAM" id="SSF47384">
    <property type="entry name" value="Homodimeric domain of signal transducing histidine kinase"/>
    <property type="match status" value="1"/>
</dbReference>
<keyword evidence="7" id="KW-0902">Two-component regulatory system</keyword>
<keyword evidence="5" id="KW-0808">Transferase</keyword>
<dbReference type="Gene3D" id="3.40.50.2300">
    <property type="match status" value="1"/>
</dbReference>
<dbReference type="NCBIfam" id="TIGR00229">
    <property type="entry name" value="sensory_box"/>
    <property type="match status" value="2"/>
</dbReference>
<dbReference type="Gene3D" id="3.30.450.20">
    <property type="entry name" value="PAS domain"/>
    <property type="match status" value="3"/>
</dbReference>
<dbReference type="SUPFAM" id="SSF55785">
    <property type="entry name" value="PYP-like sensor domain (PAS domain)"/>
    <property type="match status" value="2"/>
</dbReference>
<evidence type="ECO:0000256" key="2">
    <source>
        <dbReference type="ARBA" id="ARBA00004370"/>
    </source>
</evidence>
<keyword evidence="17" id="KW-1185">Reference proteome</keyword>
<evidence type="ECO:0000259" key="15">
    <source>
        <dbReference type="PROSITE" id="PS50885"/>
    </source>
</evidence>
<keyword evidence="10" id="KW-0812">Transmembrane</keyword>
<dbReference type="SUPFAM" id="SSF55874">
    <property type="entry name" value="ATPase domain of HSP90 chaperone/DNA topoisomerase II/histidine kinase"/>
    <property type="match status" value="1"/>
</dbReference>
<dbReference type="EMBL" id="JAQOSO010000087">
    <property type="protein sequence ID" value="MDJ1175694.1"/>
    <property type="molecule type" value="Genomic_DNA"/>
</dbReference>
<evidence type="ECO:0000256" key="6">
    <source>
        <dbReference type="ARBA" id="ARBA00022777"/>
    </source>
</evidence>
<dbReference type="RefSeq" id="WP_283767993.1">
    <property type="nucleotide sequence ID" value="NZ_JAQOSO010000087.1"/>
</dbReference>
<dbReference type="Pfam" id="PF00512">
    <property type="entry name" value="HisKA"/>
    <property type="match status" value="1"/>
</dbReference>
<dbReference type="SMART" id="SM00388">
    <property type="entry name" value="HisKA"/>
    <property type="match status" value="1"/>
</dbReference>
<gene>
    <name evidence="16" type="ORF">PMG25_16515</name>
</gene>
<evidence type="ECO:0000313" key="17">
    <source>
        <dbReference type="Proteomes" id="UP001235849"/>
    </source>
</evidence>
<keyword evidence="16" id="KW-0067">ATP-binding</keyword>
<dbReference type="PANTHER" id="PTHR45339">
    <property type="entry name" value="HYBRID SIGNAL TRANSDUCTION HISTIDINE KINASE J"/>
    <property type="match status" value="1"/>
</dbReference>
<feature type="modified residue" description="4-aspartylphosphate" evidence="8">
    <location>
        <position position="863"/>
    </location>
</feature>
<evidence type="ECO:0000259" key="12">
    <source>
        <dbReference type="PROSITE" id="PS50110"/>
    </source>
</evidence>
<feature type="transmembrane region" description="Helical" evidence="10">
    <location>
        <begin position="13"/>
        <end position="34"/>
    </location>
</feature>
<name>A0ABT7B939_9CYAN</name>
<evidence type="ECO:0000259" key="11">
    <source>
        <dbReference type="PROSITE" id="PS50109"/>
    </source>
</evidence>
<dbReference type="SMART" id="SM00091">
    <property type="entry name" value="PAS"/>
    <property type="match status" value="2"/>
</dbReference>
<dbReference type="Pfam" id="PF00072">
    <property type="entry name" value="Response_reg"/>
    <property type="match status" value="1"/>
</dbReference>
<dbReference type="SMART" id="SM00448">
    <property type="entry name" value="REC"/>
    <property type="match status" value="1"/>
</dbReference>
<feature type="domain" description="PAS" evidence="13">
    <location>
        <begin position="420"/>
        <end position="497"/>
    </location>
</feature>
<keyword evidence="4 8" id="KW-0597">Phosphoprotein</keyword>
<dbReference type="PANTHER" id="PTHR45339:SF1">
    <property type="entry name" value="HYBRID SIGNAL TRANSDUCTION HISTIDINE KINASE J"/>
    <property type="match status" value="1"/>
</dbReference>
<evidence type="ECO:0000256" key="1">
    <source>
        <dbReference type="ARBA" id="ARBA00000085"/>
    </source>
</evidence>
<dbReference type="PROSITE" id="PS50109">
    <property type="entry name" value="HIS_KIN"/>
    <property type="match status" value="1"/>
</dbReference>
<dbReference type="InterPro" id="IPR001789">
    <property type="entry name" value="Sig_transdc_resp-reg_receiver"/>
</dbReference>
<dbReference type="InterPro" id="IPR035965">
    <property type="entry name" value="PAS-like_dom_sf"/>
</dbReference>
<reference evidence="16 17" key="1">
    <citation type="submission" date="2023-01" db="EMBL/GenBank/DDBJ databases">
        <title>Novel diversity within Roseofilum (Cyanobacteria; Desertifilaceae) from marine benthic mats with descriptions of four novel species.</title>
        <authorList>
            <person name="Wang Y."/>
            <person name="Berthold D.E."/>
            <person name="Hu J."/>
            <person name="Lefler F.W."/>
            <person name="Laughinghouse H.D. IV."/>
        </authorList>
    </citation>
    <scope>NUCLEOTIDE SEQUENCE [LARGE SCALE GENOMIC DNA]</scope>
    <source>
        <strain evidence="16 17">BLCC-M114</strain>
    </source>
</reference>
<keyword evidence="10" id="KW-1133">Transmembrane helix</keyword>
<organism evidence="16 17">
    <name type="scientific">Roseofilum capinflatum BLCC-M114</name>
    <dbReference type="NCBI Taxonomy" id="3022440"/>
    <lineage>
        <taxon>Bacteria</taxon>
        <taxon>Bacillati</taxon>
        <taxon>Cyanobacteriota</taxon>
        <taxon>Cyanophyceae</taxon>
        <taxon>Desertifilales</taxon>
        <taxon>Desertifilaceae</taxon>
        <taxon>Roseofilum</taxon>
        <taxon>Roseofilum capinflatum</taxon>
    </lineage>
</organism>
<proteinExistence type="predicted"/>
<dbReference type="PROSITE" id="PS50113">
    <property type="entry name" value="PAC"/>
    <property type="match status" value="1"/>
</dbReference>
<dbReference type="CDD" id="cd16922">
    <property type="entry name" value="HATPase_EvgS-ArcB-TorS-like"/>
    <property type="match status" value="1"/>
</dbReference>
<dbReference type="SMART" id="SM00387">
    <property type="entry name" value="HATPase_c"/>
    <property type="match status" value="1"/>
</dbReference>
<dbReference type="GO" id="GO:0005524">
    <property type="term" value="F:ATP binding"/>
    <property type="evidence" value="ECO:0007669"/>
    <property type="project" value="UniProtKB-KW"/>
</dbReference>
<dbReference type="InterPro" id="IPR003660">
    <property type="entry name" value="HAMP_dom"/>
</dbReference>
<feature type="domain" description="PAC" evidence="14">
    <location>
        <begin position="499"/>
        <end position="551"/>
    </location>
</feature>
<dbReference type="Pfam" id="PF13426">
    <property type="entry name" value="PAS_9"/>
    <property type="match status" value="1"/>
</dbReference>
<keyword evidence="10" id="KW-0472">Membrane</keyword>
<dbReference type="InterPro" id="IPR000014">
    <property type="entry name" value="PAS"/>
</dbReference>
<keyword evidence="9" id="KW-0175">Coiled coil</keyword>
<dbReference type="CDD" id="cd00130">
    <property type="entry name" value="PAS"/>
    <property type="match status" value="2"/>
</dbReference>
<feature type="coiled-coil region" evidence="9">
    <location>
        <begin position="535"/>
        <end position="562"/>
    </location>
</feature>
<evidence type="ECO:0000256" key="3">
    <source>
        <dbReference type="ARBA" id="ARBA00012438"/>
    </source>
</evidence>
<dbReference type="Pfam" id="PF02518">
    <property type="entry name" value="HATPase_c"/>
    <property type="match status" value="1"/>
</dbReference>
<evidence type="ECO:0000259" key="13">
    <source>
        <dbReference type="PROSITE" id="PS50112"/>
    </source>
</evidence>
<dbReference type="CDD" id="cd00082">
    <property type="entry name" value="HisKA"/>
    <property type="match status" value="1"/>
</dbReference>
<dbReference type="EC" id="2.7.13.3" evidence="3"/>
<dbReference type="Pfam" id="PF08447">
    <property type="entry name" value="PAS_3"/>
    <property type="match status" value="1"/>
</dbReference>
<dbReference type="PROSITE" id="PS50885">
    <property type="entry name" value="HAMP"/>
    <property type="match status" value="1"/>
</dbReference>
<feature type="domain" description="Histidine kinase" evidence="11">
    <location>
        <begin position="569"/>
        <end position="788"/>
    </location>
</feature>
<dbReference type="PROSITE" id="PS50110">
    <property type="entry name" value="RESPONSE_REGULATORY"/>
    <property type="match status" value="1"/>
</dbReference>
<evidence type="ECO:0000256" key="5">
    <source>
        <dbReference type="ARBA" id="ARBA00022679"/>
    </source>
</evidence>
<evidence type="ECO:0000259" key="14">
    <source>
        <dbReference type="PROSITE" id="PS50113"/>
    </source>
</evidence>
<feature type="domain" description="Response regulatory" evidence="12">
    <location>
        <begin position="814"/>
        <end position="930"/>
    </location>
</feature>
<evidence type="ECO:0000313" key="16">
    <source>
        <dbReference type="EMBL" id="MDJ1175694.1"/>
    </source>
</evidence>
<dbReference type="InterPro" id="IPR003661">
    <property type="entry name" value="HisK_dim/P_dom"/>
</dbReference>
<dbReference type="InterPro" id="IPR036097">
    <property type="entry name" value="HisK_dim/P_sf"/>
</dbReference>
<evidence type="ECO:0000256" key="9">
    <source>
        <dbReference type="SAM" id="Coils"/>
    </source>
</evidence>
<dbReference type="InterPro" id="IPR011006">
    <property type="entry name" value="CheY-like_superfamily"/>
</dbReference>
<dbReference type="InterPro" id="IPR036890">
    <property type="entry name" value="HATPase_C_sf"/>
</dbReference>
<protein>
    <recommendedName>
        <fullName evidence="3">histidine kinase</fullName>
        <ecNumber evidence="3">2.7.13.3</ecNumber>
    </recommendedName>
</protein>
<comment type="subcellular location">
    <subcellularLocation>
        <location evidence="2">Membrane</location>
    </subcellularLocation>
</comment>
<evidence type="ECO:0000256" key="4">
    <source>
        <dbReference type="ARBA" id="ARBA00022553"/>
    </source>
</evidence>
<dbReference type="PRINTS" id="PR00344">
    <property type="entry name" value="BCTRLSENSOR"/>
</dbReference>
<dbReference type="PROSITE" id="PS50112">
    <property type="entry name" value="PAS"/>
    <property type="match status" value="1"/>
</dbReference>
<keyword evidence="16" id="KW-0547">Nucleotide-binding</keyword>
<dbReference type="InterPro" id="IPR000700">
    <property type="entry name" value="PAS-assoc_C"/>
</dbReference>
<evidence type="ECO:0000256" key="8">
    <source>
        <dbReference type="PROSITE-ProRule" id="PRU00169"/>
    </source>
</evidence>
<feature type="domain" description="HAMP" evidence="15">
    <location>
        <begin position="240"/>
        <end position="293"/>
    </location>
</feature>
<dbReference type="InterPro" id="IPR003594">
    <property type="entry name" value="HATPase_dom"/>
</dbReference>
<comment type="caution">
    <text evidence="16">The sequence shown here is derived from an EMBL/GenBank/DDBJ whole genome shotgun (WGS) entry which is preliminary data.</text>
</comment>
<evidence type="ECO:0000256" key="10">
    <source>
        <dbReference type="SAM" id="Phobius"/>
    </source>
</evidence>
<feature type="coiled-coil region" evidence="9">
    <location>
        <begin position="278"/>
        <end position="305"/>
    </location>
</feature>
<dbReference type="SUPFAM" id="SSF52172">
    <property type="entry name" value="CheY-like"/>
    <property type="match status" value="1"/>
</dbReference>
<keyword evidence="6" id="KW-0418">Kinase</keyword>
<dbReference type="InterPro" id="IPR005467">
    <property type="entry name" value="His_kinase_dom"/>
</dbReference>
<dbReference type="InterPro" id="IPR013655">
    <property type="entry name" value="PAS_fold_3"/>
</dbReference>